<dbReference type="AlphaFoldDB" id="A0A652KII2"/>
<dbReference type="RefSeq" id="WP_147984659.1">
    <property type="nucleotide sequence ID" value="NZ_RDBM01000037.1"/>
</dbReference>
<protein>
    <recommendedName>
        <fullName evidence="3">ABC transporter permease</fullName>
    </recommendedName>
</protein>
<keyword evidence="1" id="KW-1133">Transmembrane helix</keyword>
<comment type="caution">
    <text evidence="2">The sequence shown here is derived from an EMBL/GenBank/DDBJ whole genome shotgun (WGS) entry which is preliminary data.</text>
</comment>
<accession>A0A652KII2</accession>
<sequence length="324" mass="34966">MSTLTTLRGPARVVVRQHRWTLWIAGGLATLAVLGLVAVALRSSHVAEVFAASDCRVDGGTGRICDQTVRDYLDSMLRYRSLFGGFATFLMILPALFSAFVAGPMIARELESGTFRMSWTQSVSPARWLAAKLAVPTVLLLAATAVLSAVLHWAQSHSDTPYLSEWYTPQVFAATGTVPAAHLLFGMGAGALIGLLVRRTVPALAASVLVTGVVTVAFAYLRRGLWPPSTLTGATLSPAEDIWWVEVGDINGSGERIPHDVCSWSGAEAERLRCMADQNITGHYLDYHPASHFWPIQLVETGILLALTALAVIAAFRVLRRRTG</sequence>
<feature type="transmembrane region" description="Helical" evidence="1">
    <location>
        <begin position="82"/>
        <end position="107"/>
    </location>
</feature>
<evidence type="ECO:0000313" key="2">
    <source>
        <dbReference type="EMBL" id="TXS23451.1"/>
    </source>
</evidence>
<feature type="transmembrane region" description="Helical" evidence="1">
    <location>
        <begin position="20"/>
        <end position="41"/>
    </location>
</feature>
<keyword evidence="1" id="KW-0472">Membrane</keyword>
<gene>
    <name evidence="2" type="ORF">EAO74_22880</name>
</gene>
<organism evidence="2">
    <name type="scientific">Streptomyces sp. gb1(2016)</name>
    <dbReference type="NCBI Taxonomy" id="1828321"/>
    <lineage>
        <taxon>Bacteria</taxon>
        <taxon>Bacillati</taxon>
        <taxon>Actinomycetota</taxon>
        <taxon>Actinomycetes</taxon>
        <taxon>Kitasatosporales</taxon>
        <taxon>Streptomycetaceae</taxon>
        <taxon>Streptomyces</taxon>
    </lineage>
</organism>
<reference evidence="2" key="1">
    <citation type="submission" date="2018-10" db="EMBL/GenBank/DDBJ databases">
        <authorList>
            <person name="Hariharan J."/>
            <person name="Choudoir M.J."/>
            <person name="Diebold P."/>
            <person name="Panke-Buisse K."/>
            <person name="Campbell A.N."/>
            <person name="Buckley D.H."/>
        </authorList>
    </citation>
    <scope>NUCLEOTIDE SEQUENCE</scope>
    <source>
        <strain evidence="2">Gb1</strain>
    </source>
</reference>
<proteinExistence type="predicted"/>
<name>A0A652KII2_9ACTN</name>
<dbReference type="EMBL" id="RDBM01000037">
    <property type="protein sequence ID" value="TXS23451.1"/>
    <property type="molecule type" value="Genomic_DNA"/>
</dbReference>
<evidence type="ECO:0000256" key="1">
    <source>
        <dbReference type="SAM" id="Phobius"/>
    </source>
</evidence>
<feature type="transmembrane region" description="Helical" evidence="1">
    <location>
        <begin position="294"/>
        <end position="319"/>
    </location>
</feature>
<evidence type="ECO:0008006" key="3">
    <source>
        <dbReference type="Google" id="ProtNLM"/>
    </source>
</evidence>
<feature type="transmembrane region" description="Helical" evidence="1">
    <location>
        <begin position="128"/>
        <end position="151"/>
    </location>
</feature>
<feature type="transmembrane region" description="Helical" evidence="1">
    <location>
        <begin position="203"/>
        <end position="221"/>
    </location>
</feature>
<keyword evidence="1" id="KW-0812">Transmembrane</keyword>
<feature type="transmembrane region" description="Helical" evidence="1">
    <location>
        <begin position="171"/>
        <end position="196"/>
    </location>
</feature>